<comment type="similarity">
    <text evidence="2">Belongs to the glycosyltransferase 4 family. MraY subfamily.</text>
</comment>
<feature type="transmembrane region" description="Helical" evidence="7">
    <location>
        <begin position="377"/>
        <end position="395"/>
    </location>
</feature>
<dbReference type="InterPro" id="IPR018480">
    <property type="entry name" value="PNAcMuramoyl-5peptid_Trfase_CS"/>
</dbReference>
<feature type="transmembrane region" description="Helical" evidence="7">
    <location>
        <begin position="401"/>
        <end position="417"/>
    </location>
</feature>
<dbReference type="GO" id="GO:0044038">
    <property type="term" value="P:cell wall macromolecule biosynthetic process"/>
    <property type="evidence" value="ECO:0007669"/>
    <property type="project" value="TreeGrafter"/>
</dbReference>
<evidence type="ECO:0000256" key="2">
    <source>
        <dbReference type="ARBA" id="ARBA00005583"/>
    </source>
</evidence>
<evidence type="ECO:0000256" key="3">
    <source>
        <dbReference type="ARBA" id="ARBA00022679"/>
    </source>
</evidence>
<dbReference type="GO" id="GO:0008963">
    <property type="term" value="F:phospho-N-acetylmuramoyl-pentapeptide-transferase activity"/>
    <property type="evidence" value="ECO:0007669"/>
    <property type="project" value="InterPro"/>
</dbReference>
<evidence type="ECO:0000256" key="4">
    <source>
        <dbReference type="ARBA" id="ARBA00022692"/>
    </source>
</evidence>
<sequence length="529" mass="57061">MRSHSSSLTLHHFSYSGLTPSPKRRTSLPVSSPRFCVPVTSSFYSPLKLQIKRSKNVQDRRRRSGNDAVRVNATDDDSVGISSFDDWTIEEDSVAAYVHSSDSDGDLVLNSLSDEDLPLEEALAKASRRIALRGKGLKRHKQAPFFFMSFLIHKRSNFPPSSLIYPGMIMNLALIIFLTMVLLLVDWCGWKIVRLPLAPFYLTSPFLISLILALCAGYVGIPLLRIFKFYQIVKKIGPEKYLTKKRTPTMGGLFFIPVGIAVARFATGFSSAEVGATAAATLAFATIGLLDDALGSTKQKSNGIDPLLRLLLEAAVGIWFSFWLDSTRLSSPYGMKMLVPLPAPLGLLCLGKFYLLLTPLCFVFMGKGVNITDGLDGLAAGTASLAFIGMSIAVLPICPELSVFGTAMAGACIGFLFHNQYKAGVIMGDTGSSALGGALAAMAACTGMFFPLFIASGLFVLEASSVVMQVVYFKATKQYHGSGSRLFKMAPLHHHLELCGLQEPMIVAGAYAVSSVLALCAAYIGLKSA</sequence>
<evidence type="ECO:0000256" key="6">
    <source>
        <dbReference type="ARBA" id="ARBA00023136"/>
    </source>
</evidence>
<keyword evidence="3" id="KW-0808">Transferase</keyword>
<feature type="transmembrane region" description="Helical" evidence="7">
    <location>
        <begin position="275"/>
        <end position="294"/>
    </location>
</feature>
<dbReference type="InterPro" id="IPR000715">
    <property type="entry name" value="Glycosyl_transferase_4"/>
</dbReference>
<evidence type="ECO:0008006" key="10">
    <source>
        <dbReference type="Google" id="ProtNLM"/>
    </source>
</evidence>
<dbReference type="GO" id="GO:0071555">
    <property type="term" value="P:cell wall organization"/>
    <property type="evidence" value="ECO:0007669"/>
    <property type="project" value="TreeGrafter"/>
</dbReference>
<evidence type="ECO:0000256" key="5">
    <source>
        <dbReference type="ARBA" id="ARBA00022989"/>
    </source>
</evidence>
<keyword evidence="5 7" id="KW-1133">Transmembrane helix</keyword>
<evidence type="ECO:0000313" key="8">
    <source>
        <dbReference type="EMBL" id="MBA0779180.1"/>
    </source>
</evidence>
<protein>
    <recommendedName>
        <fullName evidence="10">Phospho-N-acetylmuramoyl-pentapeptide- transferase homolog</fullName>
    </recommendedName>
</protein>
<keyword evidence="9" id="KW-1185">Reference proteome</keyword>
<dbReference type="InterPro" id="IPR003524">
    <property type="entry name" value="PNAcMuramoyl-5peptid_Trfase"/>
</dbReference>
<gene>
    <name evidence="8" type="ORF">Gotri_003454</name>
</gene>
<dbReference type="EMBL" id="JABEZW010000011">
    <property type="protein sequence ID" value="MBA0779180.1"/>
    <property type="molecule type" value="Genomic_DNA"/>
</dbReference>
<comment type="caution">
    <text evidence="8">The sequence shown here is derived from an EMBL/GenBank/DDBJ whole genome shotgun (WGS) entry which is preliminary data.</text>
</comment>
<organism evidence="8 9">
    <name type="scientific">Gossypium trilobum</name>
    <dbReference type="NCBI Taxonomy" id="34281"/>
    <lineage>
        <taxon>Eukaryota</taxon>
        <taxon>Viridiplantae</taxon>
        <taxon>Streptophyta</taxon>
        <taxon>Embryophyta</taxon>
        <taxon>Tracheophyta</taxon>
        <taxon>Spermatophyta</taxon>
        <taxon>Magnoliopsida</taxon>
        <taxon>eudicotyledons</taxon>
        <taxon>Gunneridae</taxon>
        <taxon>Pentapetalae</taxon>
        <taxon>rosids</taxon>
        <taxon>malvids</taxon>
        <taxon>Malvales</taxon>
        <taxon>Malvaceae</taxon>
        <taxon>Malvoideae</taxon>
        <taxon>Gossypium</taxon>
    </lineage>
</organism>
<feature type="transmembrane region" description="Helical" evidence="7">
    <location>
        <begin position="306"/>
        <end position="324"/>
    </location>
</feature>
<feature type="transmembrane region" description="Helical" evidence="7">
    <location>
        <begin position="248"/>
        <end position="269"/>
    </location>
</feature>
<dbReference type="PANTHER" id="PTHR22926">
    <property type="entry name" value="PHOSPHO-N-ACETYLMURAMOYL-PENTAPEPTIDE-TRANSFERASE"/>
    <property type="match status" value="1"/>
</dbReference>
<comment type="subcellular location">
    <subcellularLocation>
        <location evidence="1">Membrane</location>
        <topology evidence="1">Multi-pass membrane protein</topology>
    </subcellularLocation>
</comment>
<feature type="transmembrane region" description="Helical" evidence="7">
    <location>
        <begin position="344"/>
        <end position="365"/>
    </location>
</feature>
<name>A0A7J9F1P6_9ROSI</name>
<feature type="transmembrane region" description="Helical" evidence="7">
    <location>
        <begin position="205"/>
        <end position="227"/>
    </location>
</feature>
<accession>A0A7J9F1P6</accession>
<keyword evidence="4 7" id="KW-0812">Transmembrane</keyword>
<evidence type="ECO:0000256" key="7">
    <source>
        <dbReference type="SAM" id="Phobius"/>
    </source>
</evidence>
<dbReference type="AlphaFoldDB" id="A0A7J9F1P6"/>
<dbReference type="GO" id="GO:0005886">
    <property type="term" value="C:plasma membrane"/>
    <property type="evidence" value="ECO:0007669"/>
    <property type="project" value="TreeGrafter"/>
</dbReference>
<feature type="transmembrane region" description="Helical" evidence="7">
    <location>
        <begin position="438"/>
        <end position="461"/>
    </location>
</feature>
<proteinExistence type="inferred from homology"/>
<dbReference type="CDD" id="cd06852">
    <property type="entry name" value="GT_MraY"/>
    <property type="match status" value="1"/>
</dbReference>
<evidence type="ECO:0000256" key="1">
    <source>
        <dbReference type="ARBA" id="ARBA00004141"/>
    </source>
</evidence>
<reference evidence="8 9" key="1">
    <citation type="journal article" date="2019" name="Genome Biol. Evol.">
        <title>Insights into the evolution of the New World diploid cottons (Gossypium, subgenus Houzingenia) based on genome sequencing.</title>
        <authorList>
            <person name="Grover C.E."/>
            <person name="Arick M.A. 2nd"/>
            <person name="Thrash A."/>
            <person name="Conover J.L."/>
            <person name="Sanders W.S."/>
            <person name="Peterson D.G."/>
            <person name="Frelichowski J.E."/>
            <person name="Scheffler J.A."/>
            <person name="Scheffler B.E."/>
            <person name="Wendel J.F."/>
        </authorList>
    </citation>
    <scope>NUCLEOTIDE SEQUENCE [LARGE SCALE GENOMIC DNA]</scope>
    <source>
        <strain evidence="8">8</strain>
        <tissue evidence="8">Leaf</tissue>
    </source>
</reference>
<dbReference type="NCBIfam" id="TIGR00445">
    <property type="entry name" value="mraY"/>
    <property type="match status" value="1"/>
</dbReference>
<keyword evidence="6 7" id="KW-0472">Membrane</keyword>
<dbReference type="PANTHER" id="PTHR22926:SF5">
    <property type="entry name" value="PHOSPHO-N-ACETYLMURAMOYL-PENTAPEPTIDE-TRANSFERASE HOMOLOG"/>
    <property type="match status" value="1"/>
</dbReference>
<dbReference type="Proteomes" id="UP000593568">
    <property type="component" value="Unassembled WGS sequence"/>
</dbReference>
<dbReference type="Pfam" id="PF00953">
    <property type="entry name" value="Glycos_transf_4"/>
    <property type="match status" value="1"/>
</dbReference>
<feature type="transmembrane region" description="Helical" evidence="7">
    <location>
        <begin position="163"/>
        <end position="185"/>
    </location>
</feature>
<dbReference type="PROSITE" id="PS01347">
    <property type="entry name" value="MRAY_1"/>
    <property type="match status" value="1"/>
</dbReference>
<feature type="transmembrane region" description="Helical" evidence="7">
    <location>
        <begin position="505"/>
        <end position="526"/>
    </location>
</feature>
<evidence type="ECO:0000313" key="9">
    <source>
        <dbReference type="Proteomes" id="UP000593568"/>
    </source>
</evidence>